<dbReference type="Gene3D" id="1.10.10.10">
    <property type="entry name" value="Winged helix-like DNA-binding domain superfamily/Winged helix DNA-binding domain"/>
    <property type="match status" value="1"/>
</dbReference>
<evidence type="ECO:0000256" key="3">
    <source>
        <dbReference type="ARBA" id="ARBA00023163"/>
    </source>
</evidence>
<proteinExistence type="predicted"/>
<keyword evidence="2" id="KW-0731">Sigma factor</keyword>
<dbReference type="NCBIfam" id="TIGR02937">
    <property type="entry name" value="sigma70-ECF"/>
    <property type="match status" value="1"/>
</dbReference>
<dbReference type="PANTHER" id="PTHR43133:SF39">
    <property type="entry name" value="SIMILAR TO RNA POLYMERASE SIGMA-E FACTOR"/>
    <property type="match status" value="1"/>
</dbReference>
<dbReference type="InterPro" id="IPR036388">
    <property type="entry name" value="WH-like_DNA-bd_sf"/>
</dbReference>
<dbReference type="InterPro" id="IPR039425">
    <property type="entry name" value="RNA_pol_sigma-70-like"/>
</dbReference>
<dbReference type="GO" id="GO:0006352">
    <property type="term" value="P:DNA-templated transcription initiation"/>
    <property type="evidence" value="ECO:0007669"/>
    <property type="project" value="InterPro"/>
</dbReference>
<feature type="region of interest" description="Disordered" evidence="4">
    <location>
        <begin position="200"/>
        <end position="241"/>
    </location>
</feature>
<evidence type="ECO:0000256" key="2">
    <source>
        <dbReference type="ARBA" id="ARBA00023082"/>
    </source>
</evidence>
<dbReference type="InterPro" id="IPR013324">
    <property type="entry name" value="RNA_pol_sigma_r3/r4-like"/>
</dbReference>
<keyword evidence="1" id="KW-0805">Transcription regulation</keyword>
<dbReference type="InterPro" id="IPR011517">
    <property type="entry name" value="RNA_pol_sigma70_ECF-like"/>
</dbReference>
<keyword evidence="3" id="KW-0804">Transcription</keyword>
<feature type="domain" description="RNA polymerase sigma-70 ECF-like HTH" evidence="5">
    <location>
        <begin position="5"/>
        <end position="195"/>
    </location>
</feature>
<dbReference type="Proteomes" id="UP000739538">
    <property type="component" value="Unassembled WGS sequence"/>
</dbReference>
<evidence type="ECO:0000259" key="5">
    <source>
        <dbReference type="Pfam" id="PF07638"/>
    </source>
</evidence>
<comment type="caution">
    <text evidence="6">The sequence shown here is derived from an EMBL/GenBank/DDBJ whole genome shotgun (WGS) entry which is preliminary data.</text>
</comment>
<dbReference type="NCBIfam" id="TIGR02999">
    <property type="entry name" value="Sig-70_X6"/>
    <property type="match status" value="1"/>
</dbReference>
<dbReference type="Pfam" id="PF07638">
    <property type="entry name" value="Sigma70_ECF"/>
    <property type="match status" value="1"/>
</dbReference>
<dbReference type="InterPro" id="IPR014284">
    <property type="entry name" value="RNA_pol_sigma-70_dom"/>
</dbReference>
<protein>
    <submittedName>
        <fullName evidence="6">Sigma-70 family RNA polymerase sigma factor</fullName>
    </submittedName>
</protein>
<reference evidence="6" key="1">
    <citation type="submission" date="2020-04" db="EMBL/GenBank/DDBJ databases">
        <authorList>
            <person name="Zhang T."/>
        </authorList>
    </citation>
    <scope>NUCLEOTIDE SEQUENCE</scope>
    <source>
        <strain evidence="6">HKST-UBA02</strain>
    </source>
</reference>
<dbReference type="SUPFAM" id="SSF88659">
    <property type="entry name" value="Sigma3 and sigma4 domains of RNA polymerase sigma factors"/>
    <property type="match status" value="1"/>
</dbReference>
<dbReference type="GO" id="GO:0016987">
    <property type="term" value="F:sigma factor activity"/>
    <property type="evidence" value="ECO:0007669"/>
    <property type="project" value="UniProtKB-KW"/>
</dbReference>
<gene>
    <name evidence="6" type="ORF">KDA27_14045</name>
</gene>
<evidence type="ECO:0000313" key="6">
    <source>
        <dbReference type="EMBL" id="MCA9756922.1"/>
    </source>
</evidence>
<evidence type="ECO:0000313" key="7">
    <source>
        <dbReference type="Proteomes" id="UP000739538"/>
    </source>
</evidence>
<dbReference type="PANTHER" id="PTHR43133">
    <property type="entry name" value="RNA POLYMERASE ECF-TYPE SIGMA FACTO"/>
    <property type="match status" value="1"/>
</dbReference>
<accession>A0A956SDR6</accession>
<evidence type="ECO:0000256" key="1">
    <source>
        <dbReference type="ARBA" id="ARBA00023015"/>
    </source>
</evidence>
<organism evidence="6 7">
    <name type="scientific">Eiseniibacteriota bacterium</name>
    <dbReference type="NCBI Taxonomy" id="2212470"/>
    <lineage>
        <taxon>Bacteria</taxon>
        <taxon>Candidatus Eiseniibacteriota</taxon>
    </lineage>
</organism>
<dbReference type="EMBL" id="JAGQHS010000073">
    <property type="protein sequence ID" value="MCA9756922.1"/>
    <property type="molecule type" value="Genomic_DNA"/>
</dbReference>
<dbReference type="InterPro" id="IPR053812">
    <property type="entry name" value="HTH_Sigma70_ECF-like"/>
</dbReference>
<name>A0A956SDR6_UNCEI</name>
<evidence type="ECO:0000256" key="4">
    <source>
        <dbReference type="SAM" id="MobiDB-lite"/>
    </source>
</evidence>
<sequence length="241" mass="26197">MTTSAQVTQLLSELTEGRHEAMSDLLPLVYAELKRLARIRLRGEREEHTLSSTALVHEAYLKLVRLDRMEWQGRAHFFAVASGAMRRILVDHAERKRAAKRGGGRSRELLGGIEDGTAVPESGWILGDGQEEDVLALDRALGKLAAQNERHARIVEYRFFGGLSIEETACVLEISPATVKRDWTFARAWLDRELRTGGRDGGVAELGSGNDDVNDPTGVGDSGVGDSGVDDSGVDDAASST</sequence>
<reference evidence="6" key="2">
    <citation type="journal article" date="2021" name="Microbiome">
        <title>Successional dynamics and alternative stable states in a saline activated sludge microbial community over 9 years.</title>
        <authorList>
            <person name="Wang Y."/>
            <person name="Ye J."/>
            <person name="Ju F."/>
            <person name="Liu L."/>
            <person name="Boyd J.A."/>
            <person name="Deng Y."/>
            <person name="Parks D.H."/>
            <person name="Jiang X."/>
            <person name="Yin X."/>
            <person name="Woodcroft B.J."/>
            <person name="Tyson G.W."/>
            <person name="Hugenholtz P."/>
            <person name="Polz M.F."/>
            <person name="Zhang T."/>
        </authorList>
    </citation>
    <scope>NUCLEOTIDE SEQUENCE</scope>
    <source>
        <strain evidence="6">HKST-UBA02</strain>
    </source>
</reference>
<dbReference type="AlphaFoldDB" id="A0A956SDR6"/>